<keyword evidence="2" id="KW-1185">Reference proteome</keyword>
<dbReference type="InterPro" id="IPR011050">
    <property type="entry name" value="Pectin_lyase_fold/virulence"/>
</dbReference>
<dbReference type="RefSeq" id="WP_207565993.1">
    <property type="nucleotide sequence ID" value="NZ_CP071446.1"/>
</dbReference>
<dbReference type="EMBL" id="CP071446">
    <property type="protein sequence ID" value="QTA37268.1"/>
    <property type="molecule type" value="Genomic_DNA"/>
</dbReference>
<dbReference type="SUPFAM" id="SSF51126">
    <property type="entry name" value="Pectin lyase-like"/>
    <property type="match status" value="1"/>
</dbReference>
<dbReference type="Gene3D" id="2.160.20.10">
    <property type="entry name" value="Single-stranded right-handed beta-helix, Pectin lyase-like"/>
    <property type="match status" value="1"/>
</dbReference>
<accession>A0ABX7S5Z4</accession>
<evidence type="ECO:0000313" key="1">
    <source>
        <dbReference type="EMBL" id="QTA37268.1"/>
    </source>
</evidence>
<dbReference type="Proteomes" id="UP000671862">
    <property type="component" value="Chromosome"/>
</dbReference>
<evidence type="ECO:0008006" key="3">
    <source>
        <dbReference type="Google" id="ProtNLM"/>
    </source>
</evidence>
<gene>
    <name evidence="1" type="ORF">JYK00_05860</name>
</gene>
<reference evidence="1 2" key="1">
    <citation type="submission" date="2021-03" db="EMBL/GenBank/DDBJ databases">
        <title>Thermosipho ferrireducens sp.nov., an anaerobic thermophilic iron-reducing bacterium isolated from a deep-sea hydrothermal sulfide deposits.</title>
        <authorList>
            <person name="Zeng X."/>
            <person name="Chen Y."/>
            <person name="Shao Z."/>
        </authorList>
    </citation>
    <scope>NUCLEOTIDE SEQUENCE [LARGE SCALE GENOMIC DNA]</scope>
    <source>
        <strain evidence="1 2">JL129W03</strain>
    </source>
</reference>
<organism evidence="1 2">
    <name type="scientific">Thermosipho ferrireducens</name>
    <dbReference type="NCBI Taxonomy" id="2571116"/>
    <lineage>
        <taxon>Bacteria</taxon>
        <taxon>Thermotogati</taxon>
        <taxon>Thermotogota</taxon>
        <taxon>Thermotogae</taxon>
        <taxon>Thermotogales</taxon>
        <taxon>Fervidobacteriaceae</taxon>
        <taxon>Thermosipho</taxon>
    </lineage>
</organism>
<evidence type="ECO:0000313" key="2">
    <source>
        <dbReference type="Proteomes" id="UP000671862"/>
    </source>
</evidence>
<protein>
    <recommendedName>
        <fullName evidence="3">Periplasmic copper-binding protein NosD beta helix domain-containing protein</fullName>
    </recommendedName>
</protein>
<name>A0ABX7S5Z4_9BACT</name>
<proteinExistence type="predicted"/>
<dbReference type="InterPro" id="IPR012334">
    <property type="entry name" value="Pectin_lyas_fold"/>
</dbReference>
<sequence>MKKILIILGWLIISMVSIAQNTTFIVGKSIGYIESIQKAINKASNGDIIHIKEGVYKENLKIINKNLKIVGESPNVWIKTKPLKSYSIKYPNIFIENSRVEFNDLSIFATNTTAIIAIDSTVILKNMEIVLGENSIGIFTDSTDSATKIHNSVVIFNVRINGAKKTKPVNSSQQITLFNNRGIITKGKTRLDVYKSHFSYLQVGISAMNKKTIISNSKFSNNIVGLVLSDGNYLIVSNTFQTIDRGIILMGKSKSEFLYNSFIENNIDIFILQRICNSCPHSKQFIGNIEGIFNYSKDEFVILPENFDLPDYFIGK</sequence>